<accession>A0A0H2RPF6</accession>
<dbReference type="PROSITE" id="PS00108">
    <property type="entry name" value="PROTEIN_KINASE_ST"/>
    <property type="match status" value="1"/>
</dbReference>
<evidence type="ECO:0000256" key="1">
    <source>
        <dbReference type="ARBA" id="ARBA00022741"/>
    </source>
</evidence>
<name>A0A0H2RPF6_9AGAM</name>
<keyword evidence="5" id="KW-0808">Transferase</keyword>
<dbReference type="Proteomes" id="UP000053477">
    <property type="component" value="Unassembled WGS sequence"/>
</dbReference>
<dbReference type="InterPro" id="IPR008271">
    <property type="entry name" value="Ser/Thr_kinase_AS"/>
</dbReference>
<evidence type="ECO:0000256" key="3">
    <source>
        <dbReference type="SAM" id="MobiDB-lite"/>
    </source>
</evidence>
<dbReference type="InterPro" id="IPR000719">
    <property type="entry name" value="Prot_kinase_dom"/>
</dbReference>
<feature type="region of interest" description="Disordered" evidence="3">
    <location>
        <begin position="326"/>
        <end position="345"/>
    </location>
</feature>
<dbReference type="SUPFAM" id="SSF56112">
    <property type="entry name" value="Protein kinase-like (PK-like)"/>
    <property type="match status" value="1"/>
</dbReference>
<dbReference type="EMBL" id="KQ086187">
    <property type="protein sequence ID" value="KLO06696.1"/>
    <property type="molecule type" value="Genomic_DNA"/>
</dbReference>
<feature type="compositionally biased region" description="Basic and acidic residues" evidence="3">
    <location>
        <begin position="326"/>
        <end position="344"/>
    </location>
</feature>
<dbReference type="InParanoid" id="A0A0H2RPF6"/>
<dbReference type="InterPro" id="IPR011009">
    <property type="entry name" value="Kinase-like_dom_sf"/>
</dbReference>
<reference evidence="5 6" key="1">
    <citation type="submission" date="2015-04" db="EMBL/GenBank/DDBJ databases">
        <title>Complete genome sequence of Schizopora paradoxa KUC8140, a cosmopolitan wood degrader in East Asia.</title>
        <authorList>
            <consortium name="DOE Joint Genome Institute"/>
            <person name="Min B."/>
            <person name="Park H."/>
            <person name="Jang Y."/>
            <person name="Kim J.-J."/>
            <person name="Kim K.H."/>
            <person name="Pangilinan J."/>
            <person name="Lipzen A."/>
            <person name="Riley R."/>
            <person name="Grigoriev I.V."/>
            <person name="Spatafora J.W."/>
            <person name="Choi I.-G."/>
        </authorList>
    </citation>
    <scope>NUCLEOTIDE SEQUENCE [LARGE SCALE GENOMIC DNA]</scope>
    <source>
        <strain evidence="5 6">KUC8140</strain>
    </source>
</reference>
<dbReference type="Pfam" id="PF00069">
    <property type="entry name" value="Pkinase"/>
    <property type="match status" value="1"/>
</dbReference>
<evidence type="ECO:0000313" key="6">
    <source>
        <dbReference type="Proteomes" id="UP000053477"/>
    </source>
</evidence>
<dbReference type="GO" id="GO:0004674">
    <property type="term" value="F:protein serine/threonine kinase activity"/>
    <property type="evidence" value="ECO:0007669"/>
    <property type="project" value="TreeGrafter"/>
</dbReference>
<dbReference type="InterPro" id="IPR001245">
    <property type="entry name" value="Ser-Thr/Tyr_kinase_cat_dom"/>
</dbReference>
<proteinExistence type="predicted"/>
<dbReference type="PANTHER" id="PTHR44329">
    <property type="entry name" value="SERINE/THREONINE-PROTEIN KINASE TNNI3K-RELATED"/>
    <property type="match status" value="1"/>
</dbReference>
<keyword evidence="1" id="KW-0547">Nucleotide-binding</keyword>
<dbReference type="STRING" id="27342.A0A0H2RPF6"/>
<dbReference type="GO" id="GO:0005524">
    <property type="term" value="F:ATP binding"/>
    <property type="evidence" value="ECO:0007669"/>
    <property type="project" value="UniProtKB-KW"/>
</dbReference>
<dbReference type="PRINTS" id="PR00109">
    <property type="entry name" value="TYRKINASE"/>
</dbReference>
<dbReference type="Gene3D" id="1.10.510.10">
    <property type="entry name" value="Transferase(Phosphotransferase) domain 1"/>
    <property type="match status" value="1"/>
</dbReference>
<dbReference type="OrthoDB" id="4062651at2759"/>
<dbReference type="SMART" id="SM00220">
    <property type="entry name" value="S_TKc"/>
    <property type="match status" value="1"/>
</dbReference>
<keyword evidence="6" id="KW-1185">Reference proteome</keyword>
<dbReference type="PANTHER" id="PTHR44329:SF298">
    <property type="entry name" value="MIXED LINEAGE KINASE DOMAIN-LIKE PROTEIN"/>
    <property type="match status" value="1"/>
</dbReference>
<feature type="domain" description="Protein kinase" evidence="4">
    <location>
        <begin position="22"/>
        <end position="294"/>
    </location>
</feature>
<sequence>MDRLESTLSSLAHLNLAGQIVEKNVHAEGFGGQSDVYSAWSRRHRKKVAVKQVRASLRNDLPLRRSLAKEICTWSKLDHDNVLPFLGFFTEGENMAPSMVCEWMEDGTMTVYMRKFPRGGAYTRTMLRGVAAGLSYLHSKKVIHADLKSHNILISRRGVPLLSDFGVSLALSQSQYSSGTTVAVKGTYRWMAAELLRPTDAKAQAKPDEKTDVWAFGMVIYELLSWKVPYWMLKNNIHVVLAIVNGDLPTKPDESDEPNMFKHLWELSLDCWKEAAARPTVQQLIDRLSTDINISEDGRDEASNARRRWRKVVNASIAIHRMQVWSHHEPHTSENERSTPESRRRVWHKAVNAVIAIRRMRPSSQATREPVGEAVKMNDRRRLWHKVVNACIAIYKMRSWSQEQNANERRDE</sequence>
<dbReference type="AlphaFoldDB" id="A0A0H2RPF6"/>
<keyword evidence="2" id="KW-0067">ATP-binding</keyword>
<evidence type="ECO:0000259" key="4">
    <source>
        <dbReference type="PROSITE" id="PS50011"/>
    </source>
</evidence>
<dbReference type="PROSITE" id="PS50011">
    <property type="entry name" value="PROTEIN_KINASE_DOM"/>
    <property type="match status" value="1"/>
</dbReference>
<keyword evidence="5" id="KW-0418">Kinase</keyword>
<protein>
    <submittedName>
        <fullName evidence="5">Kinase-like protein</fullName>
    </submittedName>
</protein>
<gene>
    <name evidence="5" type="ORF">SCHPADRAFT_861091</name>
</gene>
<evidence type="ECO:0000256" key="2">
    <source>
        <dbReference type="ARBA" id="ARBA00022840"/>
    </source>
</evidence>
<dbReference type="InterPro" id="IPR051681">
    <property type="entry name" value="Ser/Thr_Kinases-Pseudokinases"/>
</dbReference>
<evidence type="ECO:0000313" key="5">
    <source>
        <dbReference type="EMBL" id="KLO06696.1"/>
    </source>
</evidence>
<organism evidence="5 6">
    <name type="scientific">Schizopora paradoxa</name>
    <dbReference type="NCBI Taxonomy" id="27342"/>
    <lineage>
        <taxon>Eukaryota</taxon>
        <taxon>Fungi</taxon>
        <taxon>Dikarya</taxon>
        <taxon>Basidiomycota</taxon>
        <taxon>Agaricomycotina</taxon>
        <taxon>Agaricomycetes</taxon>
        <taxon>Hymenochaetales</taxon>
        <taxon>Schizoporaceae</taxon>
        <taxon>Schizopora</taxon>
    </lineage>
</organism>